<dbReference type="PANTHER" id="PTHR31118">
    <property type="entry name" value="CYCLASE-LIKE PROTEIN 2"/>
    <property type="match status" value="1"/>
</dbReference>
<dbReference type="Pfam" id="PF04199">
    <property type="entry name" value="Cyclase"/>
    <property type="match status" value="1"/>
</dbReference>
<dbReference type="SUPFAM" id="SSF102198">
    <property type="entry name" value="Putative cyclase"/>
    <property type="match status" value="1"/>
</dbReference>
<sequence>MKKIYDISSPIFEGMPVYKNRPEKQPKIHTVTKGHVTESRLSLDVHSGSHIDAPLHMTNEGAKIESISIQDLVGQAKVFDLTNVNDSISKSDLEVLPIRANDFILFKTKNSFEEEFNYNFVYLNEEGARYLAEIGIRGVGIDSLGVERSQPNHPTHKCLFSNNVIIIEGLRLKDVQQGEYFMVAAPLKLIGTDAAPARVLLFD</sequence>
<keyword evidence="9" id="KW-0823">Tryptophan catabolism</keyword>
<comment type="function">
    <text evidence="2">Catalyzes the hydrolysis of N-formyl-L-kynurenine to L-kynurenine, the second step in the kynurenine pathway of tryptophan degradation.</text>
</comment>
<evidence type="ECO:0000256" key="7">
    <source>
        <dbReference type="ARBA" id="ARBA00022801"/>
    </source>
</evidence>
<dbReference type="AlphaFoldDB" id="A0A3S0W4N3"/>
<evidence type="ECO:0000256" key="8">
    <source>
        <dbReference type="ARBA" id="ARBA00022833"/>
    </source>
</evidence>
<comment type="pathway">
    <text evidence="11">Amino-acid degradation; L-tryptophan degradation via kynurenine pathway; L-kynurenine from L-tryptophan: step 2/2.</text>
</comment>
<evidence type="ECO:0000256" key="2">
    <source>
        <dbReference type="ARBA" id="ARBA00002204"/>
    </source>
</evidence>
<dbReference type="Gene3D" id="3.50.30.50">
    <property type="entry name" value="Putative cyclase"/>
    <property type="match status" value="1"/>
</dbReference>
<comment type="cofactor">
    <cofactor evidence="1">
        <name>Zn(2+)</name>
        <dbReference type="ChEBI" id="CHEBI:29105"/>
    </cofactor>
</comment>
<keyword evidence="6" id="KW-0479">Metal-binding</keyword>
<dbReference type="EC" id="3.5.1.9" evidence="4"/>
<dbReference type="PANTHER" id="PTHR31118:SF12">
    <property type="entry name" value="CYCLASE-LIKE PROTEIN 2"/>
    <property type="match status" value="1"/>
</dbReference>
<gene>
    <name evidence="12" type="ORF">ELQ35_02015</name>
</gene>
<dbReference type="GO" id="GO:0046872">
    <property type="term" value="F:metal ion binding"/>
    <property type="evidence" value="ECO:0007669"/>
    <property type="project" value="UniProtKB-KW"/>
</dbReference>
<organism evidence="12 13">
    <name type="scientific">Peribacillus cavernae</name>
    <dbReference type="NCBI Taxonomy" id="1674310"/>
    <lineage>
        <taxon>Bacteria</taxon>
        <taxon>Bacillati</taxon>
        <taxon>Bacillota</taxon>
        <taxon>Bacilli</taxon>
        <taxon>Bacillales</taxon>
        <taxon>Bacillaceae</taxon>
        <taxon>Peribacillus</taxon>
    </lineage>
</organism>
<evidence type="ECO:0000256" key="5">
    <source>
        <dbReference type="ARBA" id="ARBA00014889"/>
    </source>
</evidence>
<dbReference type="GO" id="GO:0019441">
    <property type="term" value="P:L-tryptophan catabolic process to kynurenine"/>
    <property type="evidence" value="ECO:0007669"/>
    <property type="project" value="InterPro"/>
</dbReference>
<keyword evidence="13" id="KW-1185">Reference proteome</keyword>
<dbReference type="OrthoDB" id="9796085at2"/>
<dbReference type="GO" id="GO:0004061">
    <property type="term" value="F:arylformamidase activity"/>
    <property type="evidence" value="ECO:0007669"/>
    <property type="project" value="UniProtKB-EC"/>
</dbReference>
<name>A0A3S0W4N3_9BACI</name>
<protein>
    <recommendedName>
        <fullName evidence="5">Kynurenine formamidase</fullName>
        <ecNumber evidence="4">3.5.1.9</ecNumber>
    </recommendedName>
</protein>
<proteinExistence type="predicted"/>
<accession>A0A3S0W4N3</accession>
<dbReference type="RefSeq" id="WP_126863193.1">
    <property type="nucleotide sequence ID" value="NZ_JAUSTX010000021.1"/>
</dbReference>
<keyword evidence="7" id="KW-0378">Hydrolase</keyword>
<dbReference type="EMBL" id="RYZZ01000002">
    <property type="protein sequence ID" value="RUQ32433.1"/>
    <property type="molecule type" value="Genomic_DNA"/>
</dbReference>
<evidence type="ECO:0000256" key="4">
    <source>
        <dbReference type="ARBA" id="ARBA00012930"/>
    </source>
</evidence>
<comment type="subunit">
    <text evidence="3">Homodimer.</text>
</comment>
<evidence type="ECO:0000256" key="11">
    <source>
        <dbReference type="ARBA" id="ARBA00060547"/>
    </source>
</evidence>
<evidence type="ECO:0000313" key="12">
    <source>
        <dbReference type="EMBL" id="RUQ32433.1"/>
    </source>
</evidence>
<dbReference type="InterPro" id="IPR037175">
    <property type="entry name" value="KFase_sf"/>
</dbReference>
<dbReference type="InterPro" id="IPR007325">
    <property type="entry name" value="KFase/CYL"/>
</dbReference>
<evidence type="ECO:0000256" key="9">
    <source>
        <dbReference type="ARBA" id="ARBA00023079"/>
    </source>
</evidence>
<comment type="caution">
    <text evidence="12">The sequence shown here is derived from an EMBL/GenBank/DDBJ whole genome shotgun (WGS) entry which is preliminary data.</text>
</comment>
<dbReference type="Proteomes" id="UP000267430">
    <property type="component" value="Unassembled WGS sequence"/>
</dbReference>
<reference evidence="12 13" key="1">
    <citation type="submission" date="2018-12" db="EMBL/GenBank/DDBJ databases">
        <title>Bacillus chawlae sp. nov., Bacillus glennii sp. nov., and Bacillus saganii sp. nov. Isolated from the Vehicle Assembly Building at Kennedy Space Center where the Viking Spacecraft were Assembled.</title>
        <authorList>
            <person name="Seuylemezian A."/>
            <person name="Vaishampayan P."/>
        </authorList>
    </citation>
    <scope>NUCLEOTIDE SEQUENCE [LARGE SCALE GENOMIC DNA]</scope>
    <source>
        <strain evidence="12 13">L5</strain>
    </source>
</reference>
<comment type="catalytic activity">
    <reaction evidence="10">
        <text>N-formyl-L-kynurenine + H2O = L-kynurenine + formate + H(+)</text>
        <dbReference type="Rhea" id="RHEA:13009"/>
        <dbReference type="ChEBI" id="CHEBI:15377"/>
        <dbReference type="ChEBI" id="CHEBI:15378"/>
        <dbReference type="ChEBI" id="CHEBI:15740"/>
        <dbReference type="ChEBI" id="CHEBI:57959"/>
        <dbReference type="ChEBI" id="CHEBI:58629"/>
        <dbReference type="EC" id="3.5.1.9"/>
    </reaction>
</comment>
<keyword evidence="8" id="KW-0862">Zinc</keyword>
<dbReference type="FunFam" id="3.50.30.50:FF:000001">
    <property type="entry name" value="Kynurenine formamidase"/>
    <property type="match status" value="1"/>
</dbReference>
<evidence type="ECO:0000256" key="6">
    <source>
        <dbReference type="ARBA" id="ARBA00022723"/>
    </source>
</evidence>
<evidence type="ECO:0000256" key="1">
    <source>
        <dbReference type="ARBA" id="ARBA00001947"/>
    </source>
</evidence>
<evidence type="ECO:0000313" key="13">
    <source>
        <dbReference type="Proteomes" id="UP000267430"/>
    </source>
</evidence>
<evidence type="ECO:0000256" key="3">
    <source>
        <dbReference type="ARBA" id="ARBA00011738"/>
    </source>
</evidence>
<evidence type="ECO:0000256" key="10">
    <source>
        <dbReference type="ARBA" id="ARBA00048496"/>
    </source>
</evidence>